<dbReference type="Proteomes" id="UP001320119">
    <property type="component" value="Chromosome"/>
</dbReference>
<organism evidence="1 2">
    <name type="scientific">Marinagarivorans cellulosilyticus</name>
    <dbReference type="NCBI Taxonomy" id="2721545"/>
    <lineage>
        <taxon>Bacteria</taxon>
        <taxon>Pseudomonadati</taxon>
        <taxon>Pseudomonadota</taxon>
        <taxon>Gammaproteobacteria</taxon>
        <taxon>Cellvibrionales</taxon>
        <taxon>Cellvibrionaceae</taxon>
        <taxon>Marinagarivorans</taxon>
    </lineage>
</organism>
<evidence type="ECO:0008006" key="3">
    <source>
        <dbReference type="Google" id="ProtNLM"/>
    </source>
</evidence>
<dbReference type="KEGG" id="marq:MARGE09_P0297"/>
<proteinExistence type="predicted"/>
<name>A0AAN1WEG0_9GAMM</name>
<keyword evidence="2" id="KW-1185">Reference proteome</keyword>
<accession>A0AAN1WEG0</accession>
<evidence type="ECO:0000313" key="2">
    <source>
        <dbReference type="Proteomes" id="UP001320119"/>
    </source>
</evidence>
<dbReference type="AlphaFoldDB" id="A0AAN1WEG0"/>
<evidence type="ECO:0000313" key="1">
    <source>
        <dbReference type="EMBL" id="BCD96098.1"/>
    </source>
</evidence>
<gene>
    <name evidence="1" type="ORF">MARGE09_P0297</name>
</gene>
<reference evidence="1 2" key="1">
    <citation type="journal article" date="2022" name="IScience">
        <title>An ultrasensitive nanofiber-based assay for enzymatic hydrolysis and deep-sea microbial degradation of cellulose.</title>
        <authorList>
            <person name="Tsudome M."/>
            <person name="Tachioka M."/>
            <person name="Miyazaki M."/>
            <person name="Uchimura K."/>
            <person name="Tsuda M."/>
            <person name="Takaki Y."/>
            <person name="Deguchi S."/>
        </authorList>
    </citation>
    <scope>NUCLEOTIDE SEQUENCE [LARGE SCALE GENOMIC DNA]</scope>
    <source>
        <strain evidence="1 2">GE09</strain>
    </source>
</reference>
<protein>
    <recommendedName>
        <fullName evidence="3">Transposase</fullName>
    </recommendedName>
</protein>
<sequence length="205" mass="23261">MISSLQLLFFVFHTQFRSFERLTCSAGTYLKGAGYNSRSELPHAKHNQCLKSSRPAKHLPFDNKKNKPPYRAHSISSCATTYIDQLFEALRELTASAKISRPQKLWLTTVLMGIVITRKLNWAVIEGSKLNEYRQDGLRWMFSHSKMPWESLISASTRVLIKHYSITSGTLTIDDSDKLRSSNTPRIAHAHKVKDKSAGCYGKGQ</sequence>
<dbReference type="EMBL" id="AP023086">
    <property type="protein sequence ID" value="BCD96098.1"/>
    <property type="molecule type" value="Genomic_DNA"/>
</dbReference>